<comment type="caution">
    <text evidence="2">The sequence shown here is derived from an EMBL/GenBank/DDBJ whole genome shotgun (WGS) entry which is preliminary data.</text>
</comment>
<reference evidence="2 3" key="1">
    <citation type="submission" date="2023-03" db="EMBL/GenBank/DDBJ databases">
        <title>WGS of Gossypium arboreum.</title>
        <authorList>
            <person name="Yu D."/>
        </authorList>
    </citation>
    <scope>NUCLEOTIDE SEQUENCE [LARGE SCALE GENOMIC DNA]</scope>
    <source>
        <tissue evidence="2">Leaf</tissue>
    </source>
</reference>
<feature type="domain" description="RNase H type-1" evidence="1">
    <location>
        <begin position="5"/>
        <end position="108"/>
    </location>
</feature>
<dbReference type="Gene3D" id="3.30.420.10">
    <property type="entry name" value="Ribonuclease H-like superfamily/Ribonuclease H"/>
    <property type="match status" value="1"/>
</dbReference>
<evidence type="ECO:0000313" key="3">
    <source>
        <dbReference type="Proteomes" id="UP001358586"/>
    </source>
</evidence>
<dbReference type="EMBL" id="JARKNE010000013">
    <property type="protein sequence ID" value="KAK5770194.1"/>
    <property type="molecule type" value="Genomic_DNA"/>
</dbReference>
<dbReference type="Pfam" id="PF13456">
    <property type="entry name" value="RVT_3"/>
    <property type="match status" value="1"/>
</dbReference>
<dbReference type="InterPro" id="IPR012337">
    <property type="entry name" value="RNaseH-like_sf"/>
</dbReference>
<dbReference type="InterPro" id="IPR053151">
    <property type="entry name" value="RNase_H-like"/>
</dbReference>
<gene>
    <name evidence="2" type="ORF">PVK06_046344</name>
</gene>
<dbReference type="InterPro" id="IPR036397">
    <property type="entry name" value="RNaseH_sf"/>
</dbReference>
<proteinExistence type="predicted"/>
<dbReference type="CDD" id="cd06222">
    <property type="entry name" value="RNase_H_like"/>
    <property type="match status" value="1"/>
</dbReference>
<evidence type="ECO:0000313" key="2">
    <source>
        <dbReference type="EMBL" id="KAK5770194.1"/>
    </source>
</evidence>
<sequence>MFVVARGLLEDHNGNWIVGFTRYLGNCEVIDSELWGILDGLQIALDCGYRKVIIRIDNLEAIKLIHGVSNGSNSALVRRILLLLKLLSQWNINFIPGEENKIANKIVKLRRDREPRLRLVDKDYVLSFFNI</sequence>
<organism evidence="2 3">
    <name type="scientific">Gossypium arboreum</name>
    <name type="common">Tree cotton</name>
    <name type="synonym">Gossypium nanking</name>
    <dbReference type="NCBI Taxonomy" id="29729"/>
    <lineage>
        <taxon>Eukaryota</taxon>
        <taxon>Viridiplantae</taxon>
        <taxon>Streptophyta</taxon>
        <taxon>Embryophyta</taxon>
        <taxon>Tracheophyta</taxon>
        <taxon>Spermatophyta</taxon>
        <taxon>Magnoliopsida</taxon>
        <taxon>eudicotyledons</taxon>
        <taxon>Gunneridae</taxon>
        <taxon>Pentapetalae</taxon>
        <taxon>rosids</taxon>
        <taxon>malvids</taxon>
        <taxon>Malvales</taxon>
        <taxon>Malvaceae</taxon>
        <taxon>Malvoideae</taxon>
        <taxon>Gossypium</taxon>
    </lineage>
</organism>
<keyword evidence="3" id="KW-1185">Reference proteome</keyword>
<accession>A0ABR0MCU9</accession>
<dbReference type="PANTHER" id="PTHR47723:SF19">
    <property type="entry name" value="POLYNUCLEOTIDYL TRANSFERASE, RIBONUCLEASE H-LIKE SUPERFAMILY PROTEIN"/>
    <property type="match status" value="1"/>
</dbReference>
<protein>
    <recommendedName>
        <fullName evidence="1">RNase H type-1 domain-containing protein</fullName>
    </recommendedName>
</protein>
<name>A0ABR0MCU9_GOSAR</name>
<evidence type="ECO:0000259" key="1">
    <source>
        <dbReference type="Pfam" id="PF13456"/>
    </source>
</evidence>
<dbReference type="PANTHER" id="PTHR47723">
    <property type="entry name" value="OS05G0353850 PROTEIN"/>
    <property type="match status" value="1"/>
</dbReference>
<dbReference type="SUPFAM" id="SSF53098">
    <property type="entry name" value="Ribonuclease H-like"/>
    <property type="match status" value="1"/>
</dbReference>
<dbReference type="InterPro" id="IPR002156">
    <property type="entry name" value="RNaseH_domain"/>
</dbReference>
<dbReference type="Proteomes" id="UP001358586">
    <property type="component" value="Chromosome 13"/>
</dbReference>
<dbReference type="InterPro" id="IPR044730">
    <property type="entry name" value="RNase_H-like_dom_plant"/>
</dbReference>